<dbReference type="STRING" id="1526658.BHK69_21210"/>
<dbReference type="Proteomes" id="UP000094969">
    <property type="component" value="Chromosome"/>
</dbReference>
<evidence type="ECO:0000256" key="2">
    <source>
        <dbReference type="ARBA" id="ARBA00010742"/>
    </source>
</evidence>
<dbReference type="PANTHER" id="PTHR30024:SF47">
    <property type="entry name" value="TAURINE-BINDING PERIPLASMIC PROTEIN"/>
    <property type="match status" value="1"/>
</dbReference>
<gene>
    <name evidence="5" type="ORF">BHK69_21210</name>
</gene>
<evidence type="ECO:0000313" key="5">
    <source>
        <dbReference type="EMBL" id="AOO82626.1"/>
    </source>
</evidence>
<dbReference type="OrthoDB" id="6522570at2"/>
<evidence type="ECO:0000313" key="6">
    <source>
        <dbReference type="Proteomes" id="UP000094969"/>
    </source>
</evidence>
<dbReference type="RefSeq" id="WP_069691832.1">
    <property type="nucleotide sequence ID" value="NZ_CP017147.1"/>
</dbReference>
<accession>A0A1D7U5I5</accession>
<evidence type="ECO:0000259" key="4">
    <source>
        <dbReference type="Pfam" id="PF09084"/>
    </source>
</evidence>
<dbReference type="Pfam" id="PF09084">
    <property type="entry name" value="NMT1"/>
    <property type="match status" value="1"/>
</dbReference>
<dbReference type="Gene3D" id="3.40.190.10">
    <property type="entry name" value="Periplasmic binding protein-like II"/>
    <property type="match status" value="2"/>
</dbReference>
<dbReference type="SUPFAM" id="SSF53850">
    <property type="entry name" value="Periplasmic binding protein-like II"/>
    <property type="match status" value="1"/>
</dbReference>
<dbReference type="InterPro" id="IPR015168">
    <property type="entry name" value="SsuA/THI5"/>
</dbReference>
<proteinExistence type="inferred from homology"/>
<organism evidence="5 6">
    <name type="scientific">Bosea vaviloviae</name>
    <dbReference type="NCBI Taxonomy" id="1526658"/>
    <lineage>
        <taxon>Bacteria</taxon>
        <taxon>Pseudomonadati</taxon>
        <taxon>Pseudomonadota</taxon>
        <taxon>Alphaproteobacteria</taxon>
        <taxon>Hyphomicrobiales</taxon>
        <taxon>Boseaceae</taxon>
        <taxon>Bosea</taxon>
    </lineage>
</organism>
<feature type="domain" description="SsuA/THI5-like" evidence="4">
    <location>
        <begin position="43"/>
        <end position="258"/>
    </location>
</feature>
<dbReference type="EMBL" id="CP017147">
    <property type="protein sequence ID" value="AOO82626.1"/>
    <property type="molecule type" value="Genomic_DNA"/>
</dbReference>
<sequence length="356" mass="38378">MTTRREWLLASGAFAAALTMGPRSSFAQATRTVKVGVGLKSLNSSVINLLIGEALGYNAEEGFKVQGLALGGNANVQVATDKGDVDVGIGVPSYALPILARNEWGNAQWFYQYTYPYKWDIAVKPGSTAKAYTDLKGKNIGVSDFGGTEYPVTRNVLKSLGVDPDKDVKWTAVGAGVPAGVALQRGAIDALAYYDTGFGIIDGAGIPLDLLPRPSNLPMIGGQFLMGLRQRIQAERDLFIGFGRSTAKASRFILENPAAGAKAFLKLYPETAPRGSSEEQAVKSVLEAISRRIKLYEPPYAGAKMGSIRVDEFVTEAKMNDWAIADFSKVYTNDLIDKINDFDVEKIRAQARSFTG</sequence>
<dbReference type="GO" id="GO:0042918">
    <property type="term" value="P:alkanesulfonate transmembrane transport"/>
    <property type="evidence" value="ECO:0007669"/>
    <property type="project" value="TreeGrafter"/>
</dbReference>
<evidence type="ECO:0000256" key="1">
    <source>
        <dbReference type="ARBA" id="ARBA00004418"/>
    </source>
</evidence>
<keyword evidence="6" id="KW-1185">Reference proteome</keyword>
<dbReference type="AlphaFoldDB" id="A0A1D7U5I5"/>
<dbReference type="GO" id="GO:0042597">
    <property type="term" value="C:periplasmic space"/>
    <property type="evidence" value="ECO:0007669"/>
    <property type="project" value="UniProtKB-SubCell"/>
</dbReference>
<dbReference type="KEGG" id="bvv:BHK69_21210"/>
<comment type="subcellular location">
    <subcellularLocation>
        <location evidence="1">Periplasm</location>
    </subcellularLocation>
</comment>
<name>A0A1D7U5I5_9HYPH</name>
<evidence type="ECO:0000256" key="3">
    <source>
        <dbReference type="ARBA" id="ARBA00022729"/>
    </source>
</evidence>
<reference evidence="5 6" key="1">
    <citation type="journal article" date="2015" name="Antonie Van Leeuwenhoek">
        <title>Bosea vaviloviae sp. nov., a new species of slow-growing rhizobia isolated from nodules of the relict species Vavilovia formosa (Stev.) Fed.</title>
        <authorList>
            <person name="Safronova V.I."/>
            <person name="Kuznetsova I.G."/>
            <person name="Sazanova A.L."/>
            <person name="Kimeklis A.K."/>
            <person name="Belimov A.A."/>
            <person name="Andronov E.E."/>
            <person name="Pinaev A.G."/>
            <person name="Chizhevskaya E.P."/>
            <person name="Pukhaev A.R."/>
            <person name="Popov K.P."/>
            <person name="Willems A."/>
            <person name="Tikhonovich I.A."/>
        </authorList>
    </citation>
    <scope>NUCLEOTIDE SEQUENCE [LARGE SCALE GENOMIC DNA]</scope>
    <source>
        <strain evidence="5 6">Vaf18</strain>
    </source>
</reference>
<dbReference type="PROSITE" id="PS51318">
    <property type="entry name" value="TAT"/>
    <property type="match status" value="1"/>
</dbReference>
<comment type="similarity">
    <text evidence="2">Belongs to the bacterial solute-binding protein SsuA/TauA family.</text>
</comment>
<dbReference type="PANTHER" id="PTHR30024">
    <property type="entry name" value="ALIPHATIC SULFONATES-BINDING PROTEIN-RELATED"/>
    <property type="match status" value="1"/>
</dbReference>
<protein>
    <submittedName>
        <fullName evidence="5">ABC transporter substrate-binding protein</fullName>
    </submittedName>
</protein>
<keyword evidence="3" id="KW-0732">Signal</keyword>
<dbReference type="InterPro" id="IPR006311">
    <property type="entry name" value="TAT_signal"/>
</dbReference>